<evidence type="ECO:0000313" key="2">
    <source>
        <dbReference type="EMBL" id="MEI5908661.1"/>
    </source>
</evidence>
<name>A0ABU8HH04_9BACI</name>
<organism evidence="2 3">
    <name type="scientific">Bacillus spongiae</name>
    <dbReference type="NCBI Taxonomy" id="2683610"/>
    <lineage>
        <taxon>Bacteria</taxon>
        <taxon>Bacillati</taxon>
        <taxon>Bacillota</taxon>
        <taxon>Bacilli</taxon>
        <taxon>Bacillales</taxon>
        <taxon>Bacillaceae</taxon>
        <taxon>Bacillus</taxon>
    </lineage>
</organism>
<proteinExistence type="predicted"/>
<evidence type="ECO:0008006" key="4">
    <source>
        <dbReference type="Google" id="ProtNLM"/>
    </source>
</evidence>
<keyword evidence="3" id="KW-1185">Reference proteome</keyword>
<keyword evidence="1" id="KW-0812">Transmembrane</keyword>
<comment type="caution">
    <text evidence="2">The sequence shown here is derived from an EMBL/GenBank/DDBJ whole genome shotgun (WGS) entry which is preliminary data.</text>
</comment>
<evidence type="ECO:0000256" key="1">
    <source>
        <dbReference type="SAM" id="Phobius"/>
    </source>
</evidence>
<gene>
    <name evidence="2" type="ORF">WAK64_16560</name>
</gene>
<protein>
    <recommendedName>
        <fullName evidence="4">Lipoprotein</fullName>
    </recommendedName>
</protein>
<dbReference type="RefSeq" id="WP_336588112.1">
    <property type="nucleotide sequence ID" value="NZ_JBBAXC010000015.1"/>
</dbReference>
<evidence type="ECO:0000313" key="3">
    <source>
        <dbReference type="Proteomes" id="UP001312865"/>
    </source>
</evidence>
<feature type="transmembrane region" description="Helical" evidence="1">
    <location>
        <begin position="7"/>
        <end position="27"/>
    </location>
</feature>
<dbReference type="EMBL" id="JBBAXC010000015">
    <property type="protein sequence ID" value="MEI5908661.1"/>
    <property type="molecule type" value="Genomic_DNA"/>
</dbReference>
<keyword evidence="1" id="KW-0472">Membrane</keyword>
<dbReference type="PROSITE" id="PS51257">
    <property type="entry name" value="PROKAR_LIPOPROTEIN"/>
    <property type="match status" value="1"/>
</dbReference>
<reference evidence="2 3" key="1">
    <citation type="journal article" date="2018" name="J. Microbiol.">
        <title>Bacillus spongiae sp. nov., isolated from sponge of Jeju Island.</title>
        <authorList>
            <person name="Lee G.E."/>
            <person name="Im W.T."/>
            <person name="Park J.S."/>
        </authorList>
    </citation>
    <scope>NUCLEOTIDE SEQUENCE [LARGE SCALE GENOMIC DNA]</scope>
    <source>
        <strain evidence="2 3">135PIL107-10</strain>
    </source>
</reference>
<accession>A0ABU8HH04</accession>
<keyword evidence="1" id="KW-1133">Transmembrane helix</keyword>
<sequence>MKMTNKIVIYFLLIFSLFLLTGCRIMFDPSAQNLVQKEKQSEHRRIADVQQQEEAGEIEDLGNPDVVINLKVTLDGENMIVKGDTNLPTKSFLSPTLKPYRGFSREEIETGNIEPTVEEEPNDVGIGSHVLEDGTIEMTLRRPRLAQRYKLEIVFIPYRADEKIQKQILSESGRESIDDLTGLTVIRESVNGSVELKGYKKTVNIMKSDEADGDNITLKLK</sequence>
<dbReference type="Proteomes" id="UP001312865">
    <property type="component" value="Unassembled WGS sequence"/>
</dbReference>